<name>T0XT96_9ZZZZ</name>
<feature type="non-terminal residue" evidence="1">
    <location>
        <position position="37"/>
    </location>
</feature>
<dbReference type="EMBL" id="AUZX01016282">
    <property type="protein sequence ID" value="EQD26051.1"/>
    <property type="molecule type" value="Genomic_DNA"/>
</dbReference>
<sequence>MGRAFQIVLWHLHEAKRFFGEICTKPEDLLAGKLDAW</sequence>
<reference evidence="1" key="2">
    <citation type="journal article" date="2014" name="ISME J.">
        <title>Microbial stratification in low pH oxic and suboxic macroscopic growths along an acid mine drainage.</title>
        <authorList>
            <person name="Mendez-Garcia C."/>
            <person name="Mesa V."/>
            <person name="Sprenger R.R."/>
            <person name="Richter M."/>
            <person name="Diez M.S."/>
            <person name="Solano J."/>
            <person name="Bargiela R."/>
            <person name="Golyshina O.V."/>
            <person name="Manteca A."/>
            <person name="Ramos J.L."/>
            <person name="Gallego J.R."/>
            <person name="Llorente I."/>
            <person name="Martins Dos Santos V.A."/>
            <person name="Jensen O.N."/>
            <person name="Pelaez A.I."/>
            <person name="Sanchez J."/>
            <person name="Ferrer M."/>
        </authorList>
    </citation>
    <scope>NUCLEOTIDE SEQUENCE</scope>
</reference>
<comment type="caution">
    <text evidence="1">The sequence shown here is derived from an EMBL/GenBank/DDBJ whole genome shotgun (WGS) entry which is preliminary data.</text>
</comment>
<evidence type="ECO:0000313" key="1">
    <source>
        <dbReference type="EMBL" id="EQD26051.1"/>
    </source>
</evidence>
<accession>T0XT96</accession>
<protein>
    <submittedName>
        <fullName evidence="1">Uncharacterized protein</fullName>
    </submittedName>
</protein>
<organism evidence="1">
    <name type="scientific">mine drainage metagenome</name>
    <dbReference type="NCBI Taxonomy" id="410659"/>
    <lineage>
        <taxon>unclassified sequences</taxon>
        <taxon>metagenomes</taxon>
        <taxon>ecological metagenomes</taxon>
    </lineage>
</organism>
<dbReference type="AlphaFoldDB" id="T0XT96"/>
<proteinExistence type="predicted"/>
<reference evidence="1" key="1">
    <citation type="submission" date="2013-08" db="EMBL/GenBank/DDBJ databases">
        <authorList>
            <person name="Mendez C."/>
            <person name="Richter M."/>
            <person name="Ferrer M."/>
            <person name="Sanchez J."/>
        </authorList>
    </citation>
    <scope>NUCLEOTIDE SEQUENCE</scope>
</reference>
<gene>
    <name evidence="1" type="ORF">B1A_22030</name>
</gene>